<evidence type="ECO:0000313" key="1">
    <source>
        <dbReference type="EnsemblPlants" id="TuG1812G0700000424.01.T01.cds410688"/>
    </source>
</evidence>
<protein>
    <submittedName>
        <fullName evidence="1">Uncharacterized protein</fullName>
    </submittedName>
</protein>
<dbReference type="AlphaFoldDB" id="A0A8R7QYE6"/>
<proteinExistence type="predicted"/>
<reference evidence="2" key="1">
    <citation type="journal article" date="2013" name="Nature">
        <title>Draft genome of the wheat A-genome progenitor Triticum urartu.</title>
        <authorList>
            <person name="Ling H.Q."/>
            <person name="Zhao S."/>
            <person name="Liu D."/>
            <person name="Wang J."/>
            <person name="Sun H."/>
            <person name="Zhang C."/>
            <person name="Fan H."/>
            <person name="Li D."/>
            <person name="Dong L."/>
            <person name="Tao Y."/>
            <person name="Gao C."/>
            <person name="Wu H."/>
            <person name="Li Y."/>
            <person name="Cui Y."/>
            <person name="Guo X."/>
            <person name="Zheng S."/>
            <person name="Wang B."/>
            <person name="Yu K."/>
            <person name="Liang Q."/>
            <person name="Yang W."/>
            <person name="Lou X."/>
            <person name="Chen J."/>
            <person name="Feng M."/>
            <person name="Jian J."/>
            <person name="Zhang X."/>
            <person name="Luo G."/>
            <person name="Jiang Y."/>
            <person name="Liu J."/>
            <person name="Wang Z."/>
            <person name="Sha Y."/>
            <person name="Zhang B."/>
            <person name="Wu H."/>
            <person name="Tang D."/>
            <person name="Shen Q."/>
            <person name="Xue P."/>
            <person name="Zou S."/>
            <person name="Wang X."/>
            <person name="Liu X."/>
            <person name="Wang F."/>
            <person name="Yang Y."/>
            <person name="An X."/>
            <person name="Dong Z."/>
            <person name="Zhang K."/>
            <person name="Zhang X."/>
            <person name="Luo M.C."/>
            <person name="Dvorak J."/>
            <person name="Tong Y."/>
            <person name="Wang J."/>
            <person name="Yang H."/>
            <person name="Li Z."/>
            <person name="Wang D."/>
            <person name="Zhang A."/>
            <person name="Wang J."/>
        </authorList>
    </citation>
    <scope>NUCLEOTIDE SEQUENCE</scope>
    <source>
        <strain evidence="2">cv. G1812</strain>
    </source>
</reference>
<dbReference type="Gramene" id="TuG1812G0700000424.01.T01">
    <property type="protein sequence ID" value="TuG1812G0700000424.01.T01.cds410688"/>
    <property type="gene ID" value="TuG1812G0700000424.01"/>
</dbReference>
<evidence type="ECO:0000313" key="2">
    <source>
        <dbReference type="Proteomes" id="UP000015106"/>
    </source>
</evidence>
<keyword evidence="2" id="KW-1185">Reference proteome</keyword>
<name>A0A8R7QYE6_TRIUA</name>
<dbReference type="EnsemblPlants" id="TuG1812G0700000424.01.T01">
    <property type="protein sequence ID" value="TuG1812G0700000424.01.T01.cds410688"/>
    <property type="gene ID" value="TuG1812G0700000424.01"/>
</dbReference>
<dbReference type="Proteomes" id="UP000015106">
    <property type="component" value="Chromosome 7"/>
</dbReference>
<sequence>VTDVLPPLLESFSFFITDDAIPKISSISLEGLAKLKSVLLRGVMENLQELDLSGTAVKTLDLRKVVALNLKQLILLGCEKLQTIQHPSSNKWPRRFEVLRIDTIRSAS</sequence>
<accession>A0A8R7QYE6</accession>
<reference evidence="1" key="3">
    <citation type="submission" date="2022-06" db="UniProtKB">
        <authorList>
            <consortium name="EnsemblPlants"/>
        </authorList>
    </citation>
    <scope>IDENTIFICATION</scope>
</reference>
<reference evidence="1" key="2">
    <citation type="submission" date="2018-03" db="EMBL/GenBank/DDBJ databases">
        <title>The Triticum urartu genome reveals the dynamic nature of wheat genome evolution.</title>
        <authorList>
            <person name="Ling H."/>
            <person name="Ma B."/>
            <person name="Shi X."/>
            <person name="Liu H."/>
            <person name="Dong L."/>
            <person name="Sun H."/>
            <person name="Cao Y."/>
            <person name="Gao Q."/>
            <person name="Zheng S."/>
            <person name="Li Y."/>
            <person name="Yu Y."/>
            <person name="Du H."/>
            <person name="Qi M."/>
            <person name="Li Y."/>
            <person name="Yu H."/>
            <person name="Cui Y."/>
            <person name="Wang N."/>
            <person name="Chen C."/>
            <person name="Wu H."/>
            <person name="Zhao Y."/>
            <person name="Zhang J."/>
            <person name="Li Y."/>
            <person name="Zhou W."/>
            <person name="Zhang B."/>
            <person name="Hu W."/>
            <person name="Eijk M."/>
            <person name="Tang J."/>
            <person name="Witsenboer H."/>
            <person name="Zhao S."/>
            <person name="Li Z."/>
            <person name="Zhang A."/>
            <person name="Wang D."/>
            <person name="Liang C."/>
        </authorList>
    </citation>
    <scope>NUCLEOTIDE SEQUENCE [LARGE SCALE GENOMIC DNA]</scope>
    <source>
        <strain evidence="1">cv. G1812</strain>
    </source>
</reference>
<organism evidence="1 2">
    <name type="scientific">Triticum urartu</name>
    <name type="common">Red wild einkorn</name>
    <name type="synonym">Crithodium urartu</name>
    <dbReference type="NCBI Taxonomy" id="4572"/>
    <lineage>
        <taxon>Eukaryota</taxon>
        <taxon>Viridiplantae</taxon>
        <taxon>Streptophyta</taxon>
        <taxon>Embryophyta</taxon>
        <taxon>Tracheophyta</taxon>
        <taxon>Spermatophyta</taxon>
        <taxon>Magnoliopsida</taxon>
        <taxon>Liliopsida</taxon>
        <taxon>Poales</taxon>
        <taxon>Poaceae</taxon>
        <taxon>BOP clade</taxon>
        <taxon>Pooideae</taxon>
        <taxon>Triticodae</taxon>
        <taxon>Triticeae</taxon>
        <taxon>Triticinae</taxon>
        <taxon>Triticum</taxon>
    </lineage>
</organism>